<dbReference type="Pfam" id="PF12476">
    <property type="entry name" value="DUF3696"/>
    <property type="match status" value="1"/>
</dbReference>
<dbReference type="SUPFAM" id="SSF52540">
    <property type="entry name" value="P-loop containing nucleoside triphosphate hydrolases"/>
    <property type="match status" value="1"/>
</dbReference>
<dbReference type="Proteomes" id="UP000315400">
    <property type="component" value="Unassembled WGS sequence"/>
</dbReference>
<dbReference type="InterPro" id="IPR014592">
    <property type="entry name" value="P-loop_UCP034888"/>
</dbReference>
<evidence type="ECO:0000259" key="1">
    <source>
        <dbReference type="Pfam" id="PF12476"/>
    </source>
</evidence>
<dbReference type="PANTHER" id="PTHR43581">
    <property type="entry name" value="ATP/GTP PHOSPHATASE"/>
    <property type="match status" value="1"/>
</dbReference>
<dbReference type="EMBL" id="VIFK01000095">
    <property type="protein sequence ID" value="TQE99083.1"/>
    <property type="molecule type" value="Genomic_DNA"/>
</dbReference>
<sequence>MLRKLRIQKFKAWADTGYIRLAPITVLFGGNSAGKSSVSQFLLSLKQTVESPDRKRVLHLGDRNSLVDLGTFRDVIFNHDEDSELQLELAFDLDQPKSVRDAKSDKEYTGSSIDFSVNWRMAGRRLIVHRLKYRLGDPQETGFAVSFSRESTARSRYRLEADNYSLVRNKGRGWPLPEPVKFYKFPDEATAYYQNTGFLDDLALWMEQTFDRMYYLGPLREYPARSYIWSGEHPSHVGLRGDRAIEALLAGGERQISAGYMRKYRPLQEVVARWLRKMGLISEFEVRPIAQNRKEYEVVVSSYKGGSSVNLPDVGFGVSQVLPVIVQCFYAPRASTVIFEQPEIHLHPSVQASLADLFIEAMRSKEDGEERANQFIIESHSEHFLRRLQRRIAEEEIKNEDVAIYFCEQTPSGARLRELEIDIFGNITNWPEHFFGDEIGDLAAMTTAAMRRQSKDTND</sequence>
<name>A0A540VSF9_9GAMM</name>
<evidence type="ECO:0000259" key="2">
    <source>
        <dbReference type="Pfam" id="PF13304"/>
    </source>
</evidence>
<dbReference type="AlphaFoldDB" id="A0A540VSF9"/>
<evidence type="ECO:0000313" key="4">
    <source>
        <dbReference type="Proteomes" id="UP000315400"/>
    </source>
</evidence>
<dbReference type="Pfam" id="PF13304">
    <property type="entry name" value="AAA_21"/>
    <property type="match status" value="1"/>
</dbReference>
<protein>
    <submittedName>
        <fullName evidence="3">DUF3696 domain-containing protein</fullName>
    </submittedName>
</protein>
<comment type="caution">
    <text evidence="3">The sequence shown here is derived from an EMBL/GenBank/DDBJ whole genome shotgun (WGS) entry which is preliminary data.</text>
</comment>
<dbReference type="GO" id="GO:0016887">
    <property type="term" value="F:ATP hydrolysis activity"/>
    <property type="evidence" value="ECO:0007669"/>
    <property type="project" value="InterPro"/>
</dbReference>
<feature type="domain" description="DUF3696" evidence="1">
    <location>
        <begin position="397"/>
        <end position="443"/>
    </location>
</feature>
<feature type="domain" description="ATPase AAA-type core" evidence="2">
    <location>
        <begin position="24"/>
        <end position="385"/>
    </location>
</feature>
<reference evidence="3 4" key="1">
    <citation type="submission" date="2019-06" db="EMBL/GenBank/DDBJ databases">
        <title>Metagenome assembled Genome of Spiribacter salinus SL48-SHIP from the microbial mat of Salt Lake 48 (Novosibirsk region, Russia).</title>
        <authorList>
            <person name="Shipova A."/>
            <person name="Rozanov A.S."/>
            <person name="Bryanskaya A.V."/>
            <person name="Peltek S.E."/>
        </authorList>
    </citation>
    <scope>NUCLEOTIDE SEQUENCE [LARGE SCALE GENOMIC DNA]</scope>
    <source>
        <strain evidence="3">SL48-SHIP-2</strain>
    </source>
</reference>
<organism evidence="3 4">
    <name type="scientific">Spiribacter salinus</name>
    <dbReference type="NCBI Taxonomy" id="1335746"/>
    <lineage>
        <taxon>Bacteria</taxon>
        <taxon>Pseudomonadati</taxon>
        <taxon>Pseudomonadota</taxon>
        <taxon>Gammaproteobacteria</taxon>
        <taxon>Chromatiales</taxon>
        <taxon>Ectothiorhodospiraceae</taxon>
        <taxon>Spiribacter</taxon>
    </lineage>
</organism>
<dbReference type="InterPro" id="IPR027417">
    <property type="entry name" value="P-loop_NTPase"/>
</dbReference>
<gene>
    <name evidence="3" type="ORF">FKY71_10440</name>
</gene>
<evidence type="ECO:0000313" key="3">
    <source>
        <dbReference type="EMBL" id="TQE99083.1"/>
    </source>
</evidence>
<dbReference type="InterPro" id="IPR003959">
    <property type="entry name" value="ATPase_AAA_core"/>
</dbReference>
<dbReference type="InterPro" id="IPR022532">
    <property type="entry name" value="DUF3696"/>
</dbReference>
<dbReference type="GO" id="GO:0005524">
    <property type="term" value="F:ATP binding"/>
    <property type="evidence" value="ECO:0007669"/>
    <property type="project" value="InterPro"/>
</dbReference>
<accession>A0A540VSF9</accession>
<dbReference type="PIRSF" id="PIRSF034888">
    <property type="entry name" value="P-loop_UCP034888"/>
    <property type="match status" value="1"/>
</dbReference>
<dbReference type="InterPro" id="IPR051396">
    <property type="entry name" value="Bact_Antivir_Def_Nuclease"/>
</dbReference>
<dbReference type="PANTHER" id="PTHR43581:SF2">
    <property type="entry name" value="EXCINUCLEASE ATPASE SUBUNIT"/>
    <property type="match status" value="1"/>
</dbReference>
<proteinExistence type="predicted"/>